<dbReference type="OrthoDB" id="5287122at2"/>
<feature type="transmembrane region" description="Helical" evidence="1">
    <location>
        <begin position="892"/>
        <end position="912"/>
    </location>
</feature>
<dbReference type="STRING" id="745411.B3C1_16616"/>
<feature type="transmembrane region" description="Helical" evidence="1">
    <location>
        <begin position="360"/>
        <end position="379"/>
    </location>
</feature>
<accession>K2JU54</accession>
<dbReference type="PANTHER" id="PTHR32063:SF33">
    <property type="entry name" value="RND SUPERFAMILY EFFLUX PUMP PERMEASE COMPONENT"/>
    <property type="match status" value="1"/>
</dbReference>
<feature type="transmembrane region" description="Helical" evidence="1">
    <location>
        <begin position="964"/>
        <end position="983"/>
    </location>
</feature>
<dbReference type="PATRIC" id="fig|745411.4.peg.3273"/>
<feature type="transmembrane region" description="Helical" evidence="1">
    <location>
        <begin position="995"/>
        <end position="1021"/>
    </location>
</feature>
<dbReference type="PRINTS" id="PR00702">
    <property type="entry name" value="ACRIFLAVINRP"/>
</dbReference>
<dbReference type="Proteomes" id="UP000006755">
    <property type="component" value="Unassembled WGS sequence"/>
</dbReference>
<dbReference type="GO" id="GO:0005886">
    <property type="term" value="C:plasma membrane"/>
    <property type="evidence" value="ECO:0007669"/>
    <property type="project" value="TreeGrafter"/>
</dbReference>
<keyword evidence="1" id="KW-1133">Transmembrane helix</keyword>
<dbReference type="EMBL" id="AMRI01000029">
    <property type="protein sequence ID" value="EKE68670.1"/>
    <property type="molecule type" value="Genomic_DNA"/>
</dbReference>
<sequence length="1050" mass="114757">MSEQQKGVIAWFTHNTVAANLLMIIIIVGGLIAGFGIRKEVFPQLDLPYISIQVPYPGAAPQEVEEGIILKVEEAIENIEGIKEITSNANEGIASVQVEVDESYDTTEVLNEIKIRVDAIPSMPAEAEKPVIYEIRPEREVIWVQVYGDLTERGFKEYAKNIADELKALAPITRADVNGARDYEVGIEVSEDRLRKYGLTLDEVAGAVRNSSIDLPGGAIKSSTGDILLRAKGKAYRGYQFDKITLVNRPDGTRVLVSDVAKVVDGFVEEDNFARFNGKPGLSIGVIAVGEQDALEMAKAVKAYVDEKKKSLPAGIQLDYWGDSSKFLNDRLDMMFSNMFMGAILVFLVLSLFLQVRLAFWVMVGIPVCFLGTLLFMHMPFIGVTINMMSLFGFILVLGIVVDDAIVIGESVHSEIEERGAGVDSVIRGAQKVALPATFGVLTTIAAFLPMLMVSGFMGAIFQAIGVVVILSLIFSLIESKLILPAHLKHVRIEHKPSNNPLVRAKAAFNRGFDNLILRIYRPLLNKCLDLRYITVAGFVGMMLLVAGLVGGGLVRFVFFPNIPSDFVQGNLEMVSGTAASQTNETLGKLQDALWRVDDKIYRETGSRAVKHVYVWNQSTTAGRFVVELTSSENRSIGTFKVADMWRNEVGQLPGVKTLKLNASINGGGGGAIAFTVRGKDLDELNAATSELKAAMADYDGVFDIEDSLSSGNLEVRLKVKPAAEALGISLSDLARQVRQGFYGAEVQRIQRDDEEVKVMVRYPLAERQSLSHLENMRIRTASGQEVPFSYVADVELGEGYSRITRVDGIRAVTISADADKAKVEPSKVVGELMSNVLPKLKAKYPGVTFRMAGEAKDEADNNSQLLLGALAALFVIYALLAIPLNSYSQPFIIMSVIPFGIIGAIVGHWLLGLSVSVLSLFGIIALSGVVVNDSLVMVDFVNQARAAGVPMRQAVVDSGIKRFRAIMLTSLTTFLGLVPIVFETSLQAQIIIPMAVSLAFGILFATIITLVLVPALYLILEDIKKALRRYWAWLWYRDETKVPGVERGQ</sequence>
<dbReference type="Gene3D" id="3.30.70.1440">
    <property type="entry name" value="Multidrug efflux transporter AcrB pore domain"/>
    <property type="match status" value="1"/>
</dbReference>
<dbReference type="Pfam" id="PF00873">
    <property type="entry name" value="ACR_tran"/>
    <property type="match status" value="1"/>
</dbReference>
<dbReference type="PANTHER" id="PTHR32063">
    <property type="match status" value="1"/>
</dbReference>
<feature type="transmembrane region" description="Helical" evidence="1">
    <location>
        <begin position="391"/>
        <end position="412"/>
    </location>
</feature>
<evidence type="ECO:0000313" key="2">
    <source>
        <dbReference type="EMBL" id="EKE68670.1"/>
    </source>
</evidence>
<name>K2JU54_9GAMM</name>
<dbReference type="InterPro" id="IPR001036">
    <property type="entry name" value="Acrflvin-R"/>
</dbReference>
<dbReference type="GO" id="GO:0042910">
    <property type="term" value="F:xenobiotic transmembrane transporter activity"/>
    <property type="evidence" value="ECO:0007669"/>
    <property type="project" value="TreeGrafter"/>
</dbReference>
<feature type="transmembrane region" description="Helical" evidence="1">
    <location>
        <begin position="460"/>
        <end position="478"/>
    </location>
</feature>
<keyword evidence="1" id="KW-0472">Membrane</keyword>
<dbReference type="SUPFAM" id="SSF82714">
    <property type="entry name" value="Multidrug efflux transporter AcrB TolC docking domain, DN and DC subdomains"/>
    <property type="match status" value="2"/>
</dbReference>
<reference evidence="2 3" key="1">
    <citation type="journal article" date="2012" name="J. Bacteriol.">
        <title>Genome Sequence of Gallaecimonas xiamenensis Type Strain 3-C-1.</title>
        <authorList>
            <person name="Lai Q."/>
            <person name="Wang L."/>
            <person name="Wang W."/>
            <person name="Shao Z."/>
        </authorList>
    </citation>
    <scope>NUCLEOTIDE SEQUENCE [LARGE SCALE GENOMIC DNA]</scope>
    <source>
        <strain evidence="2 3">3-C-1</strain>
    </source>
</reference>
<gene>
    <name evidence="2" type="ORF">B3C1_16616</name>
</gene>
<dbReference type="Gene3D" id="3.30.70.1430">
    <property type="entry name" value="Multidrug efflux transporter AcrB pore domain"/>
    <property type="match status" value="2"/>
</dbReference>
<comment type="caution">
    <text evidence="2">The sequence shown here is derived from an EMBL/GenBank/DDBJ whole genome shotgun (WGS) entry which is preliminary data.</text>
</comment>
<dbReference type="AlphaFoldDB" id="K2JU54"/>
<dbReference type="Gene3D" id="3.30.70.1320">
    <property type="entry name" value="Multidrug efflux transporter AcrB pore domain like"/>
    <property type="match status" value="1"/>
</dbReference>
<keyword evidence="3" id="KW-1185">Reference proteome</keyword>
<dbReference type="SUPFAM" id="SSF82693">
    <property type="entry name" value="Multidrug efflux transporter AcrB pore domain, PN1, PN2, PC1 and PC2 subdomains"/>
    <property type="match status" value="2"/>
</dbReference>
<dbReference type="InterPro" id="IPR027463">
    <property type="entry name" value="AcrB_DN_DC_subdom"/>
</dbReference>
<evidence type="ECO:0000256" key="1">
    <source>
        <dbReference type="SAM" id="Phobius"/>
    </source>
</evidence>
<feature type="transmembrane region" description="Helical" evidence="1">
    <location>
        <begin position="918"/>
        <end position="943"/>
    </location>
</feature>
<keyword evidence="1" id="KW-0812">Transmembrane</keyword>
<dbReference type="eggNOG" id="COG0841">
    <property type="taxonomic scope" value="Bacteria"/>
</dbReference>
<dbReference type="SUPFAM" id="SSF82866">
    <property type="entry name" value="Multidrug efflux transporter AcrB transmembrane domain"/>
    <property type="match status" value="2"/>
</dbReference>
<dbReference type="Gene3D" id="1.20.1640.10">
    <property type="entry name" value="Multidrug efflux transporter AcrB transmembrane domain"/>
    <property type="match status" value="2"/>
</dbReference>
<organism evidence="2 3">
    <name type="scientific">Gallaecimonas xiamenensis 3-C-1</name>
    <dbReference type="NCBI Taxonomy" id="745411"/>
    <lineage>
        <taxon>Bacteria</taxon>
        <taxon>Pseudomonadati</taxon>
        <taxon>Pseudomonadota</taxon>
        <taxon>Gammaproteobacteria</taxon>
        <taxon>Enterobacterales</taxon>
        <taxon>Gallaecimonadaceae</taxon>
        <taxon>Gallaecimonas</taxon>
    </lineage>
</organism>
<evidence type="ECO:0000313" key="3">
    <source>
        <dbReference type="Proteomes" id="UP000006755"/>
    </source>
</evidence>
<feature type="transmembrane region" description="Helical" evidence="1">
    <location>
        <begin position="531"/>
        <end position="559"/>
    </location>
</feature>
<feature type="transmembrane region" description="Helical" evidence="1">
    <location>
        <begin position="12"/>
        <end position="37"/>
    </location>
</feature>
<feature type="transmembrane region" description="Helical" evidence="1">
    <location>
        <begin position="433"/>
        <end position="454"/>
    </location>
</feature>
<feature type="transmembrane region" description="Helical" evidence="1">
    <location>
        <begin position="866"/>
        <end position="885"/>
    </location>
</feature>
<protein>
    <submittedName>
        <fullName evidence="2">RND family efflux transporter</fullName>
    </submittedName>
</protein>
<feature type="transmembrane region" description="Helical" evidence="1">
    <location>
        <begin position="334"/>
        <end position="353"/>
    </location>
</feature>
<dbReference type="Gene3D" id="3.30.2090.10">
    <property type="entry name" value="Multidrug efflux transporter AcrB TolC docking domain, DN and DC subdomains"/>
    <property type="match status" value="2"/>
</dbReference>
<dbReference type="RefSeq" id="WP_008486254.1">
    <property type="nucleotide sequence ID" value="NZ_AMRI01000029.1"/>
</dbReference>
<proteinExistence type="predicted"/>